<dbReference type="Proteomes" id="UP000470952">
    <property type="component" value="Unassembled WGS sequence"/>
</dbReference>
<evidence type="ECO:0000313" key="8">
    <source>
        <dbReference type="Proteomes" id="UP000470952"/>
    </source>
</evidence>
<accession>A0A6I1BWY9</accession>
<dbReference type="RefSeq" id="WP_130085061.1">
    <property type="nucleotide sequence ID" value="NZ_RCXY01000004.1"/>
</dbReference>
<evidence type="ECO:0000313" key="7">
    <source>
        <dbReference type="Proteomes" id="UP000470777"/>
    </source>
</evidence>
<gene>
    <name evidence="5" type="ORF">GAY17_03500</name>
    <name evidence="3" type="ORF">GAZ76_04150</name>
    <name evidence="4" type="ORF">GAZ92_03585</name>
</gene>
<evidence type="ECO:0000313" key="6">
    <source>
        <dbReference type="Proteomes" id="UP000437380"/>
    </source>
</evidence>
<dbReference type="EMBL" id="WCZY01000003">
    <property type="protein sequence ID" value="KAB6696067.1"/>
    <property type="molecule type" value="Genomic_DNA"/>
</dbReference>
<organism evidence="4 7">
    <name type="scientific">Phocaeicola vulgatus</name>
    <name type="common">Bacteroides vulgatus</name>
    <dbReference type="NCBI Taxonomy" id="821"/>
    <lineage>
        <taxon>Bacteria</taxon>
        <taxon>Pseudomonadati</taxon>
        <taxon>Bacteroidota</taxon>
        <taxon>Bacteroidia</taxon>
        <taxon>Bacteroidales</taxon>
        <taxon>Bacteroidaceae</taxon>
        <taxon>Phocaeicola</taxon>
    </lineage>
</organism>
<comment type="caution">
    <text evidence="4">The sequence shown here is derived from an EMBL/GenBank/DDBJ whole genome shotgun (WGS) entry which is preliminary data.</text>
</comment>
<dbReference type="Proteomes" id="UP000437380">
    <property type="component" value="Unassembled WGS sequence"/>
</dbReference>
<dbReference type="InterPro" id="IPR003615">
    <property type="entry name" value="HNH_nuc"/>
</dbReference>
<dbReference type="InterPro" id="IPR046921">
    <property type="entry name" value="ABC-3C_CTD11"/>
</dbReference>
<dbReference type="EMBL" id="WCZV01000003">
    <property type="protein sequence ID" value="KAB6702946.1"/>
    <property type="molecule type" value="Genomic_DNA"/>
</dbReference>
<proteinExistence type="predicted"/>
<dbReference type="AlphaFoldDB" id="A0A6I1BWY9"/>
<name>A0A6I1BWY9_PHOVU</name>
<dbReference type="Pfam" id="PF20277">
    <property type="entry name" value="CTD11"/>
    <property type="match status" value="1"/>
</dbReference>
<evidence type="ECO:0000313" key="3">
    <source>
        <dbReference type="EMBL" id="KAB6662630.1"/>
    </source>
</evidence>
<feature type="domain" description="HNH nuclease" evidence="1">
    <location>
        <begin position="45"/>
        <end position="111"/>
    </location>
</feature>
<sequence length="273" mass="31296">MKRYKKDRSPSDPIEEVDVSTYCISRKKPTENEKLLLTLQVGTLCPLCGSNLISKSKGIRYLSEIAHIFPCNPTENEKHLLKDVVVAGNDSESLENKIALCKNCHDNYDYHKTISEYETLFKLKRKCEDAYNAKGLLSSYPIEDSIEAVLNKLSNIRLEDIDSMTKLSLHALKIRTKMEGASPLLIKEVEEQVSQYFLFIIDIFKNEYNKTFDSVALHIRALYETLNAKGYDKEQIFGFITSWIQSKTQENAMACKIVTCFFIQNCEIYGKLS</sequence>
<reference evidence="6 7" key="1">
    <citation type="journal article" date="2019" name="Nat. Med.">
        <title>A library of human gut bacterial isolates paired with longitudinal multiomics data enables mechanistic microbiome research.</title>
        <authorList>
            <person name="Poyet M."/>
            <person name="Groussin M."/>
            <person name="Gibbons S.M."/>
            <person name="Avila-Pacheco J."/>
            <person name="Jiang X."/>
            <person name="Kearney S.M."/>
            <person name="Perrotta A.R."/>
            <person name="Berdy B."/>
            <person name="Zhao S."/>
            <person name="Lieberman T.D."/>
            <person name="Swanson P.K."/>
            <person name="Smith M."/>
            <person name="Roesemann S."/>
            <person name="Alexander J.E."/>
            <person name="Rich S.A."/>
            <person name="Livny J."/>
            <person name="Vlamakis H."/>
            <person name="Clish C."/>
            <person name="Bullock K."/>
            <person name="Deik A."/>
            <person name="Scott J."/>
            <person name="Pierce K.A."/>
            <person name="Xavier R.J."/>
            <person name="Alm E.J."/>
        </authorList>
    </citation>
    <scope>NUCLEOTIDE SEQUENCE [LARGE SCALE GENOMIC DNA]</scope>
    <source>
        <strain evidence="5 6">BIOML-A82</strain>
        <strain evidence="4 7">BIOML-A85</strain>
        <strain evidence="3 8">BIOML-A93</strain>
    </source>
</reference>
<feature type="domain" description="ABC-three component systems C-terminal" evidence="2">
    <location>
        <begin position="137"/>
        <end position="269"/>
    </location>
</feature>
<dbReference type="EMBL" id="WDAG01000003">
    <property type="protein sequence ID" value="KAB6662630.1"/>
    <property type="molecule type" value="Genomic_DNA"/>
</dbReference>
<evidence type="ECO:0000259" key="1">
    <source>
        <dbReference type="Pfam" id="PF13391"/>
    </source>
</evidence>
<protein>
    <submittedName>
        <fullName evidence="4">Uncharacterized protein</fullName>
    </submittedName>
</protein>
<dbReference type="Pfam" id="PF13391">
    <property type="entry name" value="HNH_2"/>
    <property type="match status" value="1"/>
</dbReference>
<dbReference type="Proteomes" id="UP000470777">
    <property type="component" value="Unassembled WGS sequence"/>
</dbReference>
<evidence type="ECO:0000313" key="4">
    <source>
        <dbReference type="EMBL" id="KAB6696067.1"/>
    </source>
</evidence>
<evidence type="ECO:0000259" key="2">
    <source>
        <dbReference type="Pfam" id="PF20277"/>
    </source>
</evidence>
<evidence type="ECO:0000313" key="5">
    <source>
        <dbReference type="EMBL" id="KAB6702946.1"/>
    </source>
</evidence>